<dbReference type="PANTHER" id="PTHR32246">
    <property type="entry name" value="INGRESSION PROTEIN FIC1"/>
    <property type="match status" value="1"/>
</dbReference>
<name>A0A7C8YHT3_OPUST</name>
<reference evidence="3" key="1">
    <citation type="journal article" date="2013" name="J. Plant Res.">
        <title>Effect of fungi and light on seed germination of three Opuntia species from semiarid lands of central Mexico.</title>
        <authorList>
            <person name="Delgado-Sanchez P."/>
            <person name="Jimenez-Bremont J.F."/>
            <person name="Guerrero-Gonzalez Mde L."/>
            <person name="Flores J."/>
        </authorList>
    </citation>
    <scope>NUCLEOTIDE SEQUENCE</scope>
    <source>
        <tissue evidence="3">Cladode</tissue>
    </source>
</reference>
<dbReference type="GO" id="GO:0006952">
    <property type="term" value="P:defense response"/>
    <property type="evidence" value="ECO:0007669"/>
    <property type="project" value="InterPro"/>
</dbReference>
<dbReference type="PROSITE" id="PS50004">
    <property type="entry name" value="C2"/>
    <property type="match status" value="1"/>
</dbReference>
<dbReference type="SUPFAM" id="SSF49562">
    <property type="entry name" value="C2 domain (Calcium/lipid-binding domain, CaLB)"/>
    <property type="match status" value="1"/>
</dbReference>
<dbReference type="Pfam" id="PF00168">
    <property type="entry name" value="C2"/>
    <property type="match status" value="1"/>
</dbReference>
<accession>A0A7C8YHT3</accession>
<dbReference type="CDD" id="cd04051">
    <property type="entry name" value="C2_SRC2_like"/>
    <property type="match status" value="1"/>
</dbReference>
<dbReference type="EMBL" id="GISG01022238">
    <property type="protein sequence ID" value="MBA4618794.1"/>
    <property type="molecule type" value="Transcribed_RNA"/>
</dbReference>
<dbReference type="SMART" id="SM00239">
    <property type="entry name" value="C2"/>
    <property type="match status" value="1"/>
</dbReference>
<dbReference type="InterPro" id="IPR035892">
    <property type="entry name" value="C2_domain_sf"/>
</dbReference>
<feature type="domain" description="C2" evidence="2">
    <location>
        <begin position="1"/>
        <end position="122"/>
    </location>
</feature>
<feature type="region of interest" description="Disordered" evidence="1">
    <location>
        <begin position="240"/>
        <end position="260"/>
    </location>
</feature>
<protein>
    <recommendedName>
        <fullName evidence="2">C2 domain-containing protein</fullName>
    </recommendedName>
</protein>
<dbReference type="AlphaFoldDB" id="A0A7C8YHT3"/>
<proteinExistence type="predicted"/>
<dbReference type="Gene3D" id="2.60.40.150">
    <property type="entry name" value="C2 domain"/>
    <property type="match status" value="1"/>
</dbReference>
<sequence length="301" mass="33451">MEYRSLELTILSADDLKNVDFFGKMNVYVAVSVLDWAGDPNYRMKRSPKQKTPIDKEGHKNPTWNFPIKFAISEVAIRHNRLSLLFQILSRRIFPCDKLIGEVYVPLSKLLASFNRDSNKPTVVSYQVSKPSGKAKGVLNFSYRFPDIPKGSFPIKPCIGDGKPNYLDRMNPSPGYPAAPVPYGMPGMLYTPPPAASGYPVHRYWYPFSRKEYGYPSGQDFGCGYGFGYPLPPAQTIMAQEKEHDREKKEKENEEAENATDLTMGRGIIVGLVASGALAGIFIGTMVSNATSIGGFLGLWS</sequence>
<evidence type="ECO:0000313" key="3">
    <source>
        <dbReference type="EMBL" id="MBA4618794.1"/>
    </source>
</evidence>
<evidence type="ECO:0000256" key="1">
    <source>
        <dbReference type="SAM" id="MobiDB-lite"/>
    </source>
</evidence>
<feature type="compositionally biased region" description="Basic and acidic residues" evidence="1">
    <location>
        <begin position="240"/>
        <end position="252"/>
    </location>
</feature>
<dbReference type="PANTHER" id="PTHR32246:SF173">
    <property type="entry name" value="C2 DOMAIN-CONTAINING PROTEIN"/>
    <property type="match status" value="1"/>
</dbReference>
<dbReference type="InterPro" id="IPR044750">
    <property type="entry name" value="C2_SRC2/BAP"/>
</dbReference>
<organism evidence="3">
    <name type="scientific">Opuntia streptacantha</name>
    <name type="common">Prickly pear cactus</name>
    <name type="synonym">Opuntia cardona</name>
    <dbReference type="NCBI Taxonomy" id="393608"/>
    <lineage>
        <taxon>Eukaryota</taxon>
        <taxon>Viridiplantae</taxon>
        <taxon>Streptophyta</taxon>
        <taxon>Embryophyta</taxon>
        <taxon>Tracheophyta</taxon>
        <taxon>Spermatophyta</taxon>
        <taxon>Magnoliopsida</taxon>
        <taxon>eudicotyledons</taxon>
        <taxon>Gunneridae</taxon>
        <taxon>Pentapetalae</taxon>
        <taxon>Caryophyllales</taxon>
        <taxon>Cactineae</taxon>
        <taxon>Cactaceae</taxon>
        <taxon>Opuntioideae</taxon>
        <taxon>Opuntia</taxon>
    </lineage>
</organism>
<reference evidence="3" key="2">
    <citation type="submission" date="2020-07" db="EMBL/GenBank/DDBJ databases">
        <authorList>
            <person name="Vera ALvarez R."/>
            <person name="Arias-Moreno D.M."/>
            <person name="Jimenez-Jacinto V."/>
            <person name="Jimenez-Bremont J.F."/>
            <person name="Swaminathan K."/>
            <person name="Moose S.P."/>
            <person name="Guerrero-Gonzalez M.L."/>
            <person name="Marino-Ramirez L."/>
            <person name="Landsman D."/>
            <person name="Rodriguez-Kessler M."/>
            <person name="Delgado-Sanchez P."/>
        </authorList>
    </citation>
    <scope>NUCLEOTIDE SEQUENCE</scope>
    <source>
        <tissue evidence="3">Cladode</tissue>
    </source>
</reference>
<dbReference type="InterPro" id="IPR000008">
    <property type="entry name" value="C2_dom"/>
</dbReference>
<evidence type="ECO:0000259" key="2">
    <source>
        <dbReference type="PROSITE" id="PS50004"/>
    </source>
</evidence>